<reference evidence="1 2" key="1">
    <citation type="submission" date="2022-09" db="EMBL/GenBank/DDBJ databases">
        <authorList>
            <person name="Palmer J.M."/>
        </authorList>
    </citation>
    <scope>NUCLEOTIDE SEQUENCE [LARGE SCALE GENOMIC DNA]</scope>
    <source>
        <strain evidence="1 2">DSM 7382</strain>
    </source>
</reference>
<organism evidence="1 2">
    <name type="scientific">Cerrena zonata</name>
    <dbReference type="NCBI Taxonomy" id="2478898"/>
    <lineage>
        <taxon>Eukaryota</taxon>
        <taxon>Fungi</taxon>
        <taxon>Dikarya</taxon>
        <taxon>Basidiomycota</taxon>
        <taxon>Agaricomycotina</taxon>
        <taxon>Agaricomycetes</taxon>
        <taxon>Polyporales</taxon>
        <taxon>Cerrenaceae</taxon>
        <taxon>Cerrena</taxon>
    </lineage>
</organism>
<keyword evidence="2" id="KW-1185">Reference proteome</keyword>
<dbReference type="EMBL" id="JASBNA010000003">
    <property type="protein sequence ID" value="KAK7694137.1"/>
    <property type="molecule type" value="Genomic_DNA"/>
</dbReference>
<evidence type="ECO:0000313" key="2">
    <source>
        <dbReference type="Proteomes" id="UP001385951"/>
    </source>
</evidence>
<gene>
    <name evidence="1" type="ORF">QCA50_003713</name>
</gene>
<accession>A0AAW0GVL2</accession>
<name>A0AAW0GVL2_9APHY</name>
<dbReference type="AlphaFoldDB" id="A0AAW0GVL2"/>
<protein>
    <submittedName>
        <fullName evidence="1">Uncharacterized protein</fullName>
    </submittedName>
</protein>
<dbReference type="Proteomes" id="UP001385951">
    <property type="component" value="Unassembled WGS sequence"/>
</dbReference>
<comment type="caution">
    <text evidence="1">The sequence shown here is derived from an EMBL/GenBank/DDBJ whole genome shotgun (WGS) entry which is preliminary data.</text>
</comment>
<evidence type="ECO:0000313" key="1">
    <source>
        <dbReference type="EMBL" id="KAK7694137.1"/>
    </source>
</evidence>
<sequence>MSGQPLTHKRKRSTHVTPIDVSKTRRFMSQFEAHRAELQGVDGMKAEITQVVRHKVLFPDVSDTELRNLNVRPGRLVFKRIKVSELGDETQADEFANEELNDLRSRLEKIYRRVNMHCDGGARIVLDAILLSVGEIASKNSTNRDIAIIPGLKTQDTLFTNDGYQVSFGGSVDYRVVEYEKDPDNDNEGRLFDPQTSDKYVCEIAVGHFSLVVAKPRRPGSTETGFVASIPEAVAQAMSFSVNAKKNTTHFCLSDGIYFIFFILKQENGSFTYYQSLTLELGQPQDLNFDKRLQEIIQLLLEWLNPCREDLFELKEMVITDSL</sequence>
<proteinExistence type="predicted"/>